<evidence type="ECO:0000256" key="1">
    <source>
        <dbReference type="ARBA" id="ARBA00023015"/>
    </source>
</evidence>
<keyword evidence="3" id="KW-0804">Transcription</keyword>
<evidence type="ECO:0000256" key="5">
    <source>
        <dbReference type="SAM" id="MobiDB-lite"/>
    </source>
</evidence>
<gene>
    <name evidence="7" type="ORF">CK498_06815</name>
</gene>
<dbReference type="Gene3D" id="1.10.10.60">
    <property type="entry name" value="Homeodomain-like"/>
    <property type="match status" value="1"/>
</dbReference>
<dbReference type="InterPro" id="IPR001647">
    <property type="entry name" value="HTH_TetR"/>
</dbReference>
<name>A0A2A2F1A5_9GAMM</name>
<feature type="region of interest" description="Disordered" evidence="5">
    <location>
        <begin position="1"/>
        <end position="21"/>
    </location>
</feature>
<dbReference type="PANTHER" id="PTHR47506:SF6">
    <property type="entry name" value="HTH-TYPE TRANSCRIPTIONAL REPRESSOR NEMR"/>
    <property type="match status" value="1"/>
</dbReference>
<evidence type="ECO:0000256" key="3">
    <source>
        <dbReference type="ARBA" id="ARBA00023163"/>
    </source>
</evidence>
<sequence length="214" mass="23543">MTTSMTNSNRDDGPNRRSDGEQTHAHILDAAMRLASIEGLGSLTIGRLARELCISKSGVFAHFRSKQRLQEETLRAAEEVFQREVLRPGLDAPEGLARLKSLCDAYLSYVERGVFPGGCFLAQVLAEFDAQTGPLHDAVASGHQTWLGLMEDQVIAAQRRNELEPALDPRQVAFELWAPLELANFLATLHRDPTLTNWGRAAVQAIITRALPGT</sequence>
<evidence type="ECO:0000313" key="7">
    <source>
        <dbReference type="EMBL" id="PAU78409.1"/>
    </source>
</evidence>
<dbReference type="InterPro" id="IPR011075">
    <property type="entry name" value="TetR_C"/>
</dbReference>
<evidence type="ECO:0000259" key="6">
    <source>
        <dbReference type="PROSITE" id="PS50977"/>
    </source>
</evidence>
<evidence type="ECO:0000313" key="8">
    <source>
        <dbReference type="Proteomes" id="UP000217771"/>
    </source>
</evidence>
<dbReference type="InterPro" id="IPR036271">
    <property type="entry name" value="Tet_transcr_reg_TetR-rel_C_sf"/>
</dbReference>
<dbReference type="Gene3D" id="1.10.357.10">
    <property type="entry name" value="Tetracycline Repressor, domain 2"/>
    <property type="match status" value="1"/>
</dbReference>
<feature type="domain" description="HTH tetR-type" evidence="6">
    <location>
        <begin position="21"/>
        <end position="81"/>
    </location>
</feature>
<organism evidence="7 8">
    <name type="scientific">Halomonas salipaludis</name>
    <dbReference type="NCBI Taxonomy" id="2032625"/>
    <lineage>
        <taxon>Bacteria</taxon>
        <taxon>Pseudomonadati</taxon>
        <taxon>Pseudomonadota</taxon>
        <taxon>Gammaproteobacteria</taxon>
        <taxon>Oceanospirillales</taxon>
        <taxon>Halomonadaceae</taxon>
        <taxon>Halomonas</taxon>
    </lineage>
</organism>
<dbReference type="Pfam" id="PF16925">
    <property type="entry name" value="TetR_C_13"/>
    <property type="match status" value="1"/>
</dbReference>
<dbReference type="PROSITE" id="PS50977">
    <property type="entry name" value="HTH_TETR_2"/>
    <property type="match status" value="1"/>
</dbReference>
<dbReference type="GO" id="GO:0003677">
    <property type="term" value="F:DNA binding"/>
    <property type="evidence" value="ECO:0007669"/>
    <property type="project" value="UniProtKB-UniRule"/>
</dbReference>
<accession>A0A2A2F1A5</accession>
<feature type="DNA-binding region" description="H-T-H motif" evidence="4">
    <location>
        <begin position="44"/>
        <end position="63"/>
    </location>
</feature>
<dbReference type="EMBL" id="NSKB01000002">
    <property type="protein sequence ID" value="PAU78409.1"/>
    <property type="molecule type" value="Genomic_DNA"/>
</dbReference>
<dbReference type="AlphaFoldDB" id="A0A2A2F1A5"/>
<proteinExistence type="predicted"/>
<dbReference type="PRINTS" id="PR00455">
    <property type="entry name" value="HTHTETR"/>
</dbReference>
<protein>
    <submittedName>
        <fullName evidence="7">TetR family transcriptional regulator</fullName>
    </submittedName>
</protein>
<feature type="compositionally biased region" description="Basic and acidic residues" evidence="5">
    <location>
        <begin position="9"/>
        <end position="21"/>
    </location>
</feature>
<comment type="caution">
    <text evidence="7">The sequence shown here is derived from an EMBL/GenBank/DDBJ whole genome shotgun (WGS) entry which is preliminary data.</text>
</comment>
<dbReference type="SUPFAM" id="SSF48498">
    <property type="entry name" value="Tetracyclin repressor-like, C-terminal domain"/>
    <property type="match status" value="1"/>
</dbReference>
<dbReference type="InterPro" id="IPR009057">
    <property type="entry name" value="Homeodomain-like_sf"/>
</dbReference>
<dbReference type="Proteomes" id="UP000217771">
    <property type="component" value="Unassembled WGS sequence"/>
</dbReference>
<reference evidence="7 8" key="1">
    <citation type="submission" date="2017-08" db="EMBL/GenBank/DDBJ databases">
        <title>Halomonas alkalisoli sp. nov., isolated from saline alkaline soil.</title>
        <authorList>
            <person name="Wang D."/>
            <person name="Zhang G."/>
        </authorList>
    </citation>
    <scope>NUCLEOTIDE SEQUENCE [LARGE SCALE GENOMIC DNA]</scope>
    <source>
        <strain evidence="7 8">WRN001</strain>
    </source>
</reference>
<keyword evidence="8" id="KW-1185">Reference proteome</keyword>
<keyword evidence="1" id="KW-0805">Transcription regulation</keyword>
<dbReference type="PANTHER" id="PTHR47506">
    <property type="entry name" value="TRANSCRIPTIONAL REGULATORY PROTEIN"/>
    <property type="match status" value="1"/>
</dbReference>
<dbReference type="SUPFAM" id="SSF46689">
    <property type="entry name" value="Homeodomain-like"/>
    <property type="match status" value="1"/>
</dbReference>
<evidence type="ECO:0000256" key="4">
    <source>
        <dbReference type="PROSITE-ProRule" id="PRU00335"/>
    </source>
</evidence>
<dbReference type="Pfam" id="PF00440">
    <property type="entry name" value="TetR_N"/>
    <property type="match status" value="1"/>
</dbReference>
<keyword evidence="2 4" id="KW-0238">DNA-binding</keyword>
<evidence type="ECO:0000256" key="2">
    <source>
        <dbReference type="ARBA" id="ARBA00023125"/>
    </source>
</evidence>